<dbReference type="GO" id="GO:0006508">
    <property type="term" value="P:proteolysis"/>
    <property type="evidence" value="ECO:0007669"/>
    <property type="project" value="UniProtKB-KW"/>
</dbReference>
<keyword evidence="5" id="KW-0472">Membrane</keyword>
<evidence type="ECO:0000256" key="1">
    <source>
        <dbReference type="ARBA" id="ARBA00004167"/>
    </source>
</evidence>
<dbReference type="Pfam" id="PF01145">
    <property type="entry name" value="Band_7"/>
    <property type="match status" value="1"/>
</dbReference>
<feature type="compositionally biased region" description="Basic residues" evidence="7">
    <location>
        <begin position="22"/>
        <end position="35"/>
    </location>
</feature>
<evidence type="ECO:0000256" key="4">
    <source>
        <dbReference type="ARBA" id="ARBA00022989"/>
    </source>
</evidence>
<comment type="function">
    <text evidence="6">HflC and HflK could regulate a protease.</text>
</comment>
<dbReference type="EMBL" id="CP029693">
    <property type="protein sequence ID" value="AWY42063.1"/>
    <property type="molecule type" value="Genomic_DNA"/>
</dbReference>
<dbReference type="PANTHER" id="PTHR42911:SF1">
    <property type="entry name" value="MODULATOR OF FTSH PROTEASE HFLC"/>
    <property type="match status" value="1"/>
</dbReference>
<gene>
    <name evidence="9" type="ORF">DKY63_19995</name>
</gene>
<dbReference type="GO" id="GO:0016020">
    <property type="term" value="C:membrane"/>
    <property type="evidence" value="ECO:0007669"/>
    <property type="project" value="UniProtKB-SubCell"/>
</dbReference>
<dbReference type="PIRSF" id="PIRSF005651">
    <property type="entry name" value="HflC"/>
    <property type="match status" value="1"/>
</dbReference>
<comment type="subcellular location">
    <subcellularLocation>
        <location evidence="1">Membrane</location>
        <topology evidence="1">Single-pass membrane protein</topology>
    </subcellularLocation>
</comment>
<keyword evidence="3" id="KW-0812">Transmembrane</keyword>
<reference evidence="9 10" key="1">
    <citation type="submission" date="2018-05" db="EMBL/GenBank/DDBJ databases">
        <title>Whole genome sequence of Pseudomonas putida JBC17.</title>
        <authorList>
            <person name="Lee Y.H."/>
            <person name="David K."/>
        </authorList>
    </citation>
    <scope>NUCLEOTIDE SEQUENCE [LARGE SCALE GENOMIC DNA]</scope>
    <source>
        <strain evidence="9 10">JBC17</strain>
    </source>
</reference>
<dbReference type="SMART" id="SM00244">
    <property type="entry name" value="PHB"/>
    <property type="match status" value="1"/>
</dbReference>
<sequence length="350" mass="38303">MSQSHTHDHDHDDHSGHDHGHGGHHHHGHHHHHHHGDPQEAGPFPWRRMGWAALLVAFAVAAASLVQVRSGEATVITRFGNPSRVLLEPGLGWRLPAPFEAAIPVDLRLRTTSSGLQDVGTRDGLRIIVQAYVAWQVQGDPDNVQRFMRAVQNQPDEAARQIRTFVGSALETTASSFDLANLVNTDASQVRIADFEAQLRQQIDQQLLTTYGVRVLQVGIERLTLPSVTLTATVDRMRAERETIATERTAIGKREAAQIRSAAERDARIVQADASVKAAEIEAQSRVEAAQIYGRAYAGSPQLYNLLRSLDTLGTVVTPGTKLILRTDAAPFRVLVDGPPSLDNKTGSQP</sequence>
<keyword evidence="4" id="KW-1133">Transmembrane helix</keyword>
<dbReference type="OrthoDB" id="8347232at2"/>
<evidence type="ECO:0000256" key="6">
    <source>
        <dbReference type="PIRNR" id="PIRNR005651"/>
    </source>
</evidence>
<feature type="compositionally biased region" description="Basic and acidic residues" evidence="7">
    <location>
        <begin position="1"/>
        <end position="21"/>
    </location>
</feature>
<comment type="similarity">
    <text evidence="2 6">Belongs to the band 7/mec-2 family. HflC subfamily.</text>
</comment>
<feature type="region of interest" description="Disordered" evidence="7">
    <location>
        <begin position="1"/>
        <end position="41"/>
    </location>
</feature>
<proteinExistence type="inferred from homology"/>
<feature type="domain" description="Band 7" evidence="8">
    <location>
        <begin position="63"/>
        <end position="237"/>
    </location>
</feature>
<evidence type="ECO:0000256" key="2">
    <source>
        <dbReference type="ARBA" id="ARBA00007862"/>
    </source>
</evidence>
<dbReference type="AlphaFoldDB" id="A0A2Z4RLS8"/>
<evidence type="ECO:0000313" key="10">
    <source>
        <dbReference type="Proteomes" id="UP000250299"/>
    </source>
</evidence>
<organism evidence="9 10">
    <name type="scientific">Pseudomonas putida</name>
    <name type="common">Arthrobacter siderocapsulatus</name>
    <dbReference type="NCBI Taxonomy" id="303"/>
    <lineage>
        <taxon>Bacteria</taxon>
        <taxon>Pseudomonadati</taxon>
        <taxon>Pseudomonadota</taxon>
        <taxon>Gammaproteobacteria</taxon>
        <taxon>Pseudomonadales</taxon>
        <taxon>Pseudomonadaceae</taxon>
        <taxon>Pseudomonas</taxon>
    </lineage>
</organism>
<dbReference type="RefSeq" id="WP_110965666.1">
    <property type="nucleotide sequence ID" value="NZ_CP029693.1"/>
</dbReference>
<evidence type="ECO:0000259" key="8">
    <source>
        <dbReference type="SMART" id="SM00244"/>
    </source>
</evidence>
<evidence type="ECO:0000256" key="5">
    <source>
        <dbReference type="ARBA" id="ARBA00023136"/>
    </source>
</evidence>
<keyword evidence="9" id="KW-0378">Hydrolase</keyword>
<dbReference type="SUPFAM" id="SSF117892">
    <property type="entry name" value="Band 7/SPFH domain"/>
    <property type="match status" value="1"/>
</dbReference>
<dbReference type="PANTHER" id="PTHR42911">
    <property type="entry name" value="MODULATOR OF FTSH PROTEASE HFLC"/>
    <property type="match status" value="1"/>
</dbReference>
<dbReference type="Proteomes" id="UP000250299">
    <property type="component" value="Chromosome"/>
</dbReference>
<dbReference type="InterPro" id="IPR036013">
    <property type="entry name" value="Band_7/SPFH_dom_sf"/>
</dbReference>
<protein>
    <recommendedName>
        <fullName evidence="6">Protein HflC</fullName>
    </recommendedName>
</protein>
<dbReference type="GO" id="GO:0008233">
    <property type="term" value="F:peptidase activity"/>
    <property type="evidence" value="ECO:0007669"/>
    <property type="project" value="UniProtKB-KW"/>
</dbReference>
<dbReference type="InterPro" id="IPR001107">
    <property type="entry name" value="Band_7"/>
</dbReference>
<evidence type="ECO:0000313" key="9">
    <source>
        <dbReference type="EMBL" id="AWY42063.1"/>
    </source>
</evidence>
<keyword evidence="9" id="KW-0645">Protease</keyword>
<dbReference type="Gene3D" id="3.30.479.30">
    <property type="entry name" value="Band 7 domain"/>
    <property type="match status" value="1"/>
</dbReference>
<dbReference type="CDD" id="cd03405">
    <property type="entry name" value="SPFH_HflC"/>
    <property type="match status" value="1"/>
</dbReference>
<name>A0A2Z4RLS8_PSEPU</name>
<evidence type="ECO:0000256" key="7">
    <source>
        <dbReference type="SAM" id="MobiDB-lite"/>
    </source>
</evidence>
<evidence type="ECO:0000256" key="3">
    <source>
        <dbReference type="ARBA" id="ARBA00022692"/>
    </source>
</evidence>
<dbReference type="InterPro" id="IPR010200">
    <property type="entry name" value="HflC"/>
</dbReference>
<accession>A0A2Z4RLS8</accession>